<evidence type="ECO:0000313" key="3">
    <source>
        <dbReference type="Proteomes" id="UP000289738"/>
    </source>
</evidence>
<reference evidence="2 3" key="1">
    <citation type="submission" date="2019-01" db="EMBL/GenBank/DDBJ databases">
        <title>Sequencing of cultivated peanut Arachis hypogaea provides insights into genome evolution and oil improvement.</title>
        <authorList>
            <person name="Chen X."/>
        </authorList>
    </citation>
    <scope>NUCLEOTIDE SEQUENCE [LARGE SCALE GENOMIC DNA]</scope>
    <source>
        <strain evidence="3">cv. Fuhuasheng</strain>
        <tissue evidence="2">Leaves</tissue>
    </source>
</reference>
<dbReference type="Proteomes" id="UP000289738">
    <property type="component" value="Chromosome B04"/>
</dbReference>
<feature type="domain" description="DUF4283" evidence="1">
    <location>
        <begin position="57"/>
        <end position="126"/>
    </location>
</feature>
<keyword evidence="3" id="KW-1185">Reference proteome</keyword>
<evidence type="ECO:0000259" key="1">
    <source>
        <dbReference type="Pfam" id="PF14111"/>
    </source>
</evidence>
<dbReference type="EMBL" id="SDMP01000014">
    <property type="protein sequence ID" value="RYR11705.1"/>
    <property type="molecule type" value="Genomic_DNA"/>
</dbReference>
<organism evidence="2 3">
    <name type="scientific">Arachis hypogaea</name>
    <name type="common">Peanut</name>
    <dbReference type="NCBI Taxonomy" id="3818"/>
    <lineage>
        <taxon>Eukaryota</taxon>
        <taxon>Viridiplantae</taxon>
        <taxon>Streptophyta</taxon>
        <taxon>Embryophyta</taxon>
        <taxon>Tracheophyta</taxon>
        <taxon>Spermatophyta</taxon>
        <taxon>Magnoliopsida</taxon>
        <taxon>eudicotyledons</taxon>
        <taxon>Gunneridae</taxon>
        <taxon>Pentapetalae</taxon>
        <taxon>rosids</taxon>
        <taxon>fabids</taxon>
        <taxon>Fabales</taxon>
        <taxon>Fabaceae</taxon>
        <taxon>Papilionoideae</taxon>
        <taxon>50 kb inversion clade</taxon>
        <taxon>dalbergioids sensu lato</taxon>
        <taxon>Dalbergieae</taxon>
        <taxon>Pterocarpus clade</taxon>
        <taxon>Arachis</taxon>
    </lineage>
</organism>
<dbReference type="AlphaFoldDB" id="A0A444ZBZ2"/>
<accession>A0A444ZBZ2</accession>
<dbReference type="InterPro" id="IPR040256">
    <property type="entry name" value="At4g02000-like"/>
</dbReference>
<gene>
    <name evidence="2" type="ORF">Ahy_B04g069227</name>
</gene>
<comment type="caution">
    <text evidence="2">The sequence shown here is derived from an EMBL/GenBank/DDBJ whole genome shotgun (WGS) entry which is preliminary data.</text>
</comment>
<proteinExistence type="predicted"/>
<dbReference type="PANTHER" id="PTHR31286">
    <property type="entry name" value="GLYCINE-RICH CELL WALL STRUCTURAL PROTEIN 1.8-LIKE"/>
    <property type="match status" value="1"/>
</dbReference>
<protein>
    <recommendedName>
        <fullName evidence="1">DUF4283 domain-containing protein</fullName>
    </recommendedName>
</protein>
<sequence length="176" mass="20628">MENLTDIIEEEEDEKMLNSEDRWYQDNDDQVKEAASFDLCPIIPISKDEFDEWCKPWHAALIVKVLGKGVHLAFMEQRLNRDEVKKGKINVIDMDRNYFLVHFSDEGDYSYTLTRGSWMIVKHYLIRVGSALGTMLKIDKVTSINSRGRFAKICMEIDLSRKLFSAYFDAREHSQH</sequence>
<evidence type="ECO:0000313" key="2">
    <source>
        <dbReference type="EMBL" id="RYR11705.1"/>
    </source>
</evidence>
<dbReference type="PANTHER" id="PTHR31286:SF99">
    <property type="entry name" value="DUF4283 DOMAIN-CONTAINING PROTEIN"/>
    <property type="match status" value="1"/>
</dbReference>
<name>A0A444ZBZ2_ARAHY</name>
<dbReference type="STRING" id="3818.A0A444ZBZ2"/>
<dbReference type="InterPro" id="IPR025558">
    <property type="entry name" value="DUF4283"/>
</dbReference>
<dbReference type="Pfam" id="PF14111">
    <property type="entry name" value="DUF4283"/>
    <property type="match status" value="1"/>
</dbReference>